<evidence type="ECO:0000256" key="2">
    <source>
        <dbReference type="ARBA" id="ARBA00023002"/>
    </source>
</evidence>
<proteinExistence type="predicted"/>
<dbReference type="OrthoDB" id="6132182at2759"/>
<dbReference type="RefSeq" id="XP_031872560.1">
    <property type="nucleotide sequence ID" value="XM_032012867.1"/>
</dbReference>
<dbReference type="GeneID" id="43597093"/>
<comment type="caution">
    <text evidence="6">The sequence shown here is derived from an EMBL/GenBank/DDBJ whole genome shotgun (WGS) entry which is preliminary data.</text>
</comment>
<feature type="chain" id="PRO_5016844734" evidence="3">
    <location>
        <begin position="20"/>
        <end position="379"/>
    </location>
</feature>
<evidence type="ECO:0000256" key="3">
    <source>
        <dbReference type="SAM" id="SignalP"/>
    </source>
</evidence>
<keyword evidence="7" id="KW-1185">Reference proteome</keyword>
<gene>
    <name evidence="6" type="ORF">BP5553_04244</name>
</gene>
<name>A0A370TWJ8_9HELO</name>
<dbReference type="InterPro" id="IPR050316">
    <property type="entry name" value="Tyrosinase/Hemocyanin"/>
</dbReference>
<feature type="signal peptide" evidence="3">
    <location>
        <begin position="1"/>
        <end position="19"/>
    </location>
</feature>
<evidence type="ECO:0000313" key="6">
    <source>
        <dbReference type="EMBL" id="RDL39904.1"/>
    </source>
</evidence>
<dbReference type="Pfam" id="PF00264">
    <property type="entry name" value="Tyrosinase"/>
    <property type="match status" value="1"/>
</dbReference>
<dbReference type="Gene3D" id="1.10.1280.10">
    <property type="entry name" value="Di-copper center containing domain from catechol oxidase"/>
    <property type="match status" value="1"/>
</dbReference>
<dbReference type="AlphaFoldDB" id="A0A370TWJ8"/>
<feature type="domain" description="Tyrosinase copper-binding" evidence="5">
    <location>
        <begin position="302"/>
        <end position="313"/>
    </location>
</feature>
<keyword evidence="3" id="KW-0732">Signal</keyword>
<dbReference type="InterPro" id="IPR008922">
    <property type="entry name" value="Di-copper_centre_dom_sf"/>
</dbReference>
<evidence type="ECO:0000313" key="7">
    <source>
        <dbReference type="Proteomes" id="UP000254866"/>
    </source>
</evidence>
<keyword evidence="1" id="KW-0479">Metal-binding</keyword>
<accession>A0A370TWJ8</accession>
<dbReference type="PRINTS" id="PR00092">
    <property type="entry name" value="TYROSINASE"/>
</dbReference>
<dbReference type="PANTHER" id="PTHR11474:SF125">
    <property type="entry name" value="N-ACETYL-6-HYDROXYTRYPTOPHAN OXIDASE IVOB-RELATED"/>
    <property type="match status" value="1"/>
</dbReference>
<dbReference type="PROSITE" id="PS00498">
    <property type="entry name" value="TYROSINASE_2"/>
    <property type="match status" value="1"/>
</dbReference>
<dbReference type="PROSITE" id="PS00497">
    <property type="entry name" value="TYROSINASE_1"/>
    <property type="match status" value="1"/>
</dbReference>
<evidence type="ECO:0000259" key="4">
    <source>
        <dbReference type="PROSITE" id="PS00497"/>
    </source>
</evidence>
<dbReference type="InterPro" id="IPR002227">
    <property type="entry name" value="Tyrosinase_Cu-bd"/>
</dbReference>
<dbReference type="Proteomes" id="UP000254866">
    <property type="component" value="Unassembled WGS sequence"/>
</dbReference>
<dbReference type="EMBL" id="NPIC01000002">
    <property type="protein sequence ID" value="RDL39904.1"/>
    <property type="molecule type" value="Genomic_DNA"/>
</dbReference>
<dbReference type="SUPFAM" id="SSF48056">
    <property type="entry name" value="Di-copper centre-containing domain"/>
    <property type="match status" value="1"/>
</dbReference>
<dbReference type="STRING" id="2656787.A0A370TWJ8"/>
<dbReference type="GO" id="GO:0016491">
    <property type="term" value="F:oxidoreductase activity"/>
    <property type="evidence" value="ECO:0007669"/>
    <property type="project" value="UniProtKB-KW"/>
</dbReference>
<organism evidence="6 7">
    <name type="scientific">Venustampulla echinocandica</name>
    <dbReference type="NCBI Taxonomy" id="2656787"/>
    <lineage>
        <taxon>Eukaryota</taxon>
        <taxon>Fungi</taxon>
        <taxon>Dikarya</taxon>
        <taxon>Ascomycota</taxon>
        <taxon>Pezizomycotina</taxon>
        <taxon>Leotiomycetes</taxon>
        <taxon>Helotiales</taxon>
        <taxon>Pleuroascaceae</taxon>
        <taxon>Venustampulla</taxon>
    </lineage>
</organism>
<dbReference type="PANTHER" id="PTHR11474">
    <property type="entry name" value="TYROSINASE FAMILY MEMBER"/>
    <property type="match status" value="1"/>
</dbReference>
<dbReference type="GO" id="GO:0046872">
    <property type="term" value="F:metal ion binding"/>
    <property type="evidence" value="ECO:0007669"/>
    <property type="project" value="UniProtKB-KW"/>
</dbReference>
<reference evidence="6 7" key="1">
    <citation type="journal article" date="2018" name="IMA Fungus">
        <title>IMA Genome-F 9: Draft genome sequence of Annulohypoxylon stygium, Aspergillus mulundensis, Berkeleyomyces basicola (syn. Thielaviopsis basicola), Ceratocystis smalleyi, two Cercospora beticola strains, Coleophoma cylindrospora, Fusarium fracticaudum, Phialophora cf. hyalina, and Morchella septimelata.</title>
        <authorList>
            <person name="Wingfield B.D."/>
            <person name="Bills G.F."/>
            <person name="Dong Y."/>
            <person name="Huang W."/>
            <person name="Nel W.J."/>
            <person name="Swalarsk-Parry B.S."/>
            <person name="Vaghefi N."/>
            <person name="Wilken P.M."/>
            <person name="An Z."/>
            <person name="de Beer Z.W."/>
            <person name="De Vos L."/>
            <person name="Chen L."/>
            <person name="Duong T.A."/>
            <person name="Gao Y."/>
            <person name="Hammerbacher A."/>
            <person name="Kikkert J.R."/>
            <person name="Li Y."/>
            <person name="Li H."/>
            <person name="Li K."/>
            <person name="Li Q."/>
            <person name="Liu X."/>
            <person name="Ma X."/>
            <person name="Naidoo K."/>
            <person name="Pethybridge S.J."/>
            <person name="Sun J."/>
            <person name="Steenkamp E.T."/>
            <person name="van der Nest M.A."/>
            <person name="van Wyk S."/>
            <person name="Wingfield M.J."/>
            <person name="Xiong C."/>
            <person name="Yue Q."/>
            <person name="Zhang X."/>
        </authorList>
    </citation>
    <scope>NUCLEOTIDE SEQUENCE [LARGE SCALE GENOMIC DNA]</scope>
    <source>
        <strain evidence="6 7">BP 5553</strain>
    </source>
</reference>
<protein>
    <submittedName>
        <fullName evidence="6">Di-copper centre-containing</fullName>
    </submittedName>
</protein>
<evidence type="ECO:0000256" key="1">
    <source>
        <dbReference type="ARBA" id="ARBA00022723"/>
    </source>
</evidence>
<sequence length="379" mass="41549">MRLQRLTVWAAPLVAVTSAITLPASTLGTDLLAAKGLINLAVNGIEKAFKGQQGSCTLANVAVRKEWGMLSNSERKSYSDAVLCLMSKPSKTNPSDASGAKSRYDDFVWIHIMQTLEIHGTANFLSWHRWFVYVFEKALRDEWNWGRWANDPANSPLFDGSAYSMSGNGDYQAHGCTNALPTNLNCIPAGQGGGCVTNGPFKNMTVNLGPVVVTLSGIPELVPNNGSIWNPRCLRRDISSWVSQRWSTDAISTSLINDNPDIYWFQTVMQGDFANGDFGVHTAGHFTFGGDPGGDIFASPGDPMFWLHHAQIDRTWWIWQNQDLKNRQNAISGTLTLGNFPPTRNGTLDDLIDLGVSAAPVTIRSLMSTTEGPLCYIYL</sequence>
<keyword evidence="2" id="KW-0560">Oxidoreductase</keyword>
<feature type="domain" description="Tyrosinase copper-binding" evidence="4">
    <location>
        <begin position="119"/>
        <end position="136"/>
    </location>
</feature>
<evidence type="ECO:0000259" key="5">
    <source>
        <dbReference type="PROSITE" id="PS00498"/>
    </source>
</evidence>